<evidence type="ECO:0000256" key="2">
    <source>
        <dbReference type="ARBA" id="ARBA00008787"/>
    </source>
</evidence>
<dbReference type="PANTHER" id="PTHR34773:SF1">
    <property type="entry name" value="FLAGELLAR SECRETION CHAPERONE FLIS"/>
    <property type="match status" value="1"/>
</dbReference>
<evidence type="ECO:0000256" key="4">
    <source>
        <dbReference type="ARBA" id="ARBA00022795"/>
    </source>
</evidence>
<dbReference type="OrthoDB" id="5343669at2"/>
<keyword evidence="3 6" id="KW-0963">Cytoplasm</keyword>
<keyword evidence="5" id="KW-0143">Chaperone</keyword>
<evidence type="ECO:0000313" key="7">
    <source>
        <dbReference type="EMBL" id="SDZ76080.1"/>
    </source>
</evidence>
<evidence type="ECO:0000256" key="3">
    <source>
        <dbReference type="ARBA" id="ARBA00022490"/>
    </source>
</evidence>
<reference evidence="7 8" key="1">
    <citation type="submission" date="2016-10" db="EMBL/GenBank/DDBJ databases">
        <authorList>
            <person name="de Groot N.N."/>
        </authorList>
    </citation>
    <scope>NUCLEOTIDE SEQUENCE [LARGE SCALE GENOMIC DNA]</scope>
    <source>
        <strain evidence="7 8">DSM 7343</strain>
    </source>
</reference>
<keyword evidence="7" id="KW-0969">Cilium</keyword>
<keyword evidence="4 6" id="KW-1005">Bacterial flagellum biogenesis</keyword>
<dbReference type="InterPro" id="IPR003713">
    <property type="entry name" value="FliS"/>
</dbReference>
<dbReference type="PIRSF" id="PIRSF039090">
    <property type="entry name" value="Flis"/>
    <property type="match status" value="1"/>
</dbReference>
<dbReference type="PANTHER" id="PTHR34773">
    <property type="entry name" value="FLAGELLAR SECRETION CHAPERONE FLIS"/>
    <property type="match status" value="1"/>
</dbReference>
<dbReference type="GO" id="GO:0044780">
    <property type="term" value="P:bacterial-type flagellum assembly"/>
    <property type="evidence" value="ECO:0007669"/>
    <property type="project" value="InterPro"/>
</dbReference>
<dbReference type="EMBL" id="FNQN01000001">
    <property type="protein sequence ID" value="SDZ76080.1"/>
    <property type="molecule type" value="Genomic_DNA"/>
</dbReference>
<comment type="subcellular location">
    <subcellularLocation>
        <location evidence="1 6">Cytoplasm</location>
        <location evidence="1 6">Cytosol</location>
    </subcellularLocation>
</comment>
<dbReference type="SUPFAM" id="SSF101116">
    <property type="entry name" value="Flagellar export chaperone FliS"/>
    <property type="match status" value="1"/>
</dbReference>
<accession>A0A1H3VMS5</accession>
<dbReference type="GO" id="GO:0071973">
    <property type="term" value="P:bacterial-type flagellum-dependent cell motility"/>
    <property type="evidence" value="ECO:0007669"/>
    <property type="project" value="TreeGrafter"/>
</dbReference>
<dbReference type="GO" id="GO:0005829">
    <property type="term" value="C:cytosol"/>
    <property type="evidence" value="ECO:0007669"/>
    <property type="project" value="UniProtKB-SubCell"/>
</dbReference>
<evidence type="ECO:0000256" key="6">
    <source>
        <dbReference type="PIRNR" id="PIRNR039090"/>
    </source>
</evidence>
<name>A0A1H3VMS5_9BACT</name>
<evidence type="ECO:0000313" key="8">
    <source>
        <dbReference type="Proteomes" id="UP000199409"/>
    </source>
</evidence>
<keyword evidence="8" id="KW-1185">Reference proteome</keyword>
<dbReference type="STRING" id="37625.SAMN05660420_00168"/>
<dbReference type="CDD" id="cd16098">
    <property type="entry name" value="FliS"/>
    <property type="match status" value="1"/>
</dbReference>
<dbReference type="NCBIfam" id="TIGR00208">
    <property type="entry name" value="fliS"/>
    <property type="match status" value="1"/>
</dbReference>
<dbReference type="RefSeq" id="WP_092344041.1">
    <property type="nucleotide sequence ID" value="NZ_FNQN01000001.1"/>
</dbReference>
<evidence type="ECO:0000256" key="5">
    <source>
        <dbReference type="ARBA" id="ARBA00023186"/>
    </source>
</evidence>
<organism evidence="7 8">
    <name type="scientific">Desulfuromusa kysingii</name>
    <dbReference type="NCBI Taxonomy" id="37625"/>
    <lineage>
        <taxon>Bacteria</taxon>
        <taxon>Pseudomonadati</taxon>
        <taxon>Thermodesulfobacteriota</taxon>
        <taxon>Desulfuromonadia</taxon>
        <taxon>Desulfuromonadales</taxon>
        <taxon>Geopsychrobacteraceae</taxon>
        <taxon>Desulfuromusa</taxon>
    </lineage>
</organism>
<evidence type="ECO:0000256" key="1">
    <source>
        <dbReference type="ARBA" id="ARBA00004514"/>
    </source>
</evidence>
<sequence>MNAYVNQYQNNQILSASPEQILIMLYDGAIRFCRQAQLAMEQENRKVQAEKISRAMAIVCEFSNTLNHEVGGDIAADLDGLYGFMSRELTRANLQNDRKALETVENLLTGLRETWVEAIEINRGGAQQVAKTEPEVRHVAAAF</sequence>
<dbReference type="InterPro" id="IPR036584">
    <property type="entry name" value="FliS_sf"/>
</dbReference>
<gene>
    <name evidence="7" type="ORF">SAMN05660420_00168</name>
</gene>
<dbReference type="Proteomes" id="UP000199409">
    <property type="component" value="Unassembled WGS sequence"/>
</dbReference>
<keyword evidence="7" id="KW-0966">Cell projection</keyword>
<protein>
    <recommendedName>
        <fullName evidence="6">Flagellar secretion chaperone FliS</fullName>
    </recommendedName>
</protein>
<dbReference type="Pfam" id="PF02561">
    <property type="entry name" value="FliS"/>
    <property type="match status" value="1"/>
</dbReference>
<comment type="similarity">
    <text evidence="2 6">Belongs to the FliS family.</text>
</comment>
<keyword evidence="7" id="KW-0282">Flagellum</keyword>
<dbReference type="AlphaFoldDB" id="A0A1H3VMS5"/>
<dbReference type="Gene3D" id="1.20.120.340">
    <property type="entry name" value="Flagellar protein FliS"/>
    <property type="match status" value="1"/>
</dbReference>
<proteinExistence type="inferred from homology"/>